<evidence type="ECO:0008006" key="8">
    <source>
        <dbReference type="Google" id="ProtNLM"/>
    </source>
</evidence>
<feature type="domain" description="SKP1 component dimerisation" evidence="5">
    <location>
        <begin position="126"/>
        <end position="172"/>
    </location>
</feature>
<gene>
    <name evidence="7" type="ORF">HTAM1171_LOCUS3887</name>
</gene>
<dbReference type="Pfam" id="PF01466">
    <property type="entry name" value="Skp1"/>
    <property type="match status" value="1"/>
</dbReference>
<evidence type="ECO:0000256" key="1">
    <source>
        <dbReference type="ARBA" id="ARBA00009993"/>
    </source>
</evidence>
<comment type="similarity">
    <text evidence="1 3">Belongs to the SKP1 family.</text>
</comment>
<dbReference type="PIRSF" id="PIRSF028729">
    <property type="entry name" value="E3_ubiquit_lig_SCF_Skp"/>
    <property type="match status" value="1"/>
</dbReference>
<evidence type="ECO:0000256" key="4">
    <source>
        <dbReference type="SAM" id="Coils"/>
    </source>
</evidence>
<dbReference type="InterPro" id="IPR036296">
    <property type="entry name" value="SKP1-like_dim_sf"/>
</dbReference>
<dbReference type="CDD" id="cd18322">
    <property type="entry name" value="BTB_POZ_SKP1"/>
    <property type="match status" value="1"/>
</dbReference>
<evidence type="ECO:0000313" key="7">
    <source>
        <dbReference type="EMBL" id="CAD9482149.1"/>
    </source>
</evidence>
<evidence type="ECO:0000256" key="2">
    <source>
        <dbReference type="ARBA" id="ARBA00022786"/>
    </source>
</evidence>
<dbReference type="EMBL" id="HBGV01006369">
    <property type="protein sequence ID" value="CAD9482149.1"/>
    <property type="molecule type" value="Transcribed_RNA"/>
</dbReference>
<keyword evidence="2 3" id="KW-0833">Ubl conjugation pathway</keyword>
<comment type="pathway">
    <text evidence="3">Protein modification; protein ubiquitination.</text>
</comment>
<name>A0A7S2H6U7_9STRA</name>
<dbReference type="SMART" id="SM00512">
    <property type="entry name" value="Skp1"/>
    <property type="match status" value="1"/>
</dbReference>
<organism evidence="7">
    <name type="scientific">Helicotheca tamesis</name>
    <dbReference type="NCBI Taxonomy" id="374047"/>
    <lineage>
        <taxon>Eukaryota</taxon>
        <taxon>Sar</taxon>
        <taxon>Stramenopiles</taxon>
        <taxon>Ochrophyta</taxon>
        <taxon>Bacillariophyta</taxon>
        <taxon>Mediophyceae</taxon>
        <taxon>Lithodesmiophycidae</taxon>
        <taxon>Lithodesmiales</taxon>
        <taxon>Lithodesmiaceae</taxon>
        <taxon>Helicotheca</taxon>
    </lineage>
</organism>
<dbReference type="SUPFAM" id="SSF54695">
    <property type="entry name" value="POZ domain"/>
    <property type="match status" value="1"/>
</dbReference>
<evidence type="ECO:0000259" key="6">
    <source>
        <dbReference type="Pfam" id="PF03931"/>
    </source>
</evidence>
<feature type="coiled-coil region" evidence="4">
    <location>
        <begin position="27"/>
        <end position="54"/>
    </location>
</feature>
<dbReference type="InterPro" id="IPR016072">
    <property type="entry name" value="Skp1_comp_dimer"/>
</dbReference>
<dbReference type="Pfam" id="PF03931">
    <property type="entry name" value="Skp1_POZ"/>
    <property type="match status" value="1"/>
</dbReference>
<dbReference type="Gene3D" id="3.30.710.10">
    <property type="entry name" value="Potassium Channel Kv1.1, Chain A"/>
    <property type="match status" value="1"/>
</dbReference>
<proteinExistence type="inferred from homology"/>
<feature type="domain" description="SKP1 component POZ" evidence="6">
    <location>
        <begin position="14"/>
        <end position="77"/>
    </location>
</feature>
<sequence>MSEEPVQNEDLGPTIKLRSKEREVFELSSAAAKLSKLIEEMNEDNEDSDDNEEQIVDIVKVKSECLKKVVEFCEHHVSEPLNPITHTMDADTFDEIVTQEWYRTFVNVEQPLLFQIVQAANYMNIQPLLDLACLQVAALLMNKSAEDIRTILNIPKMTPEEEEKAKREHRWIFEA</sequence>
<accession>A0A7S2H6U7</accession>
<dbReference type="InterPro" id="IPR001232">
    <property type="entry name" value="SKP1-like"/>
</dbReference>
<dbReference type="UniPathway" id="UPA00143"/>
<keyword evidence="4" id="KW-0175">Coiled coil</keyword>
<dbReference type="PANTHER" id="PTHR11165">
    <property type="entry name" value="SKP1"/>
    <property type="match status" value="1"/>
</dbReference>
<evidence type="ECO:0000259" key="5">
    <source>
        <dbReference type="Pfam" id="PF01466"/>
    </source>
</evidence>
<dbReference type="GO" id="GO:0016567">
    <property type="term" value="P:protein ubiquitination"/>
    <property type="evidence" value="ECO:0007669"/>
    <property type="project" value="UniProtKB-UniPathway"/>
</dbReference>
<dbReference type="InterPro" id="IPR016073">
    <property type="entry name" value="Skp1_comp_POZ"/>
</dbReference>
<dbReference type="AlphaFoldDB" id="A0A7S2H6U7"/>
<dbReference type="GO" id="GO:0006511">
    <property type="term" value="P:ubiquitin-dependent protein catabolic process"/>
    <property type="evidence" value="ECO:0007669"/>
    <property type="project" value="InterPro"/>
</dbReference>
<protein>
    <recommendedName>
        <fullName evidence="8">E3 ubiquitin ligase complex SCF subunit</fullName>
    </recommendedName>
</protein>
<dbReference type="SUPFAM" id="SSF81382">
    <property type="entry name" value="Skp1 dimerisation domain-like"/>
    <property type="match status" value="1"/>
</dbReference>
<dbReference type="InterPro" id="IPR016897">
    <property type="entry name" value="SKP1"/>
</dbReference>
<evidence type="ECO:0000256" key="3">
    <source>
        <dbReference type="PIRNR" id="PIRNR028729"/>
    </source>
</evidence>
<dbReference type="InterPro" id="IPR011333">
    <property type="entry name" value="SKP1/BTB/POZ_sf"/>
</dbReference>
<reference evidence="7" key="1">
    <citation type="submission" date="2021-01" db="EMBL/GenBank/DDBJ databases">
        <authorList>
            <person name="Corre E."/>
            <person name="Pelletier E."/>
            <person name="Niang G."/>
            <person name="Scheremetjew M."/>
            <person name="Finn R."/>
            <person name="Kale V."/>
            <person name="Holt S."/>
            <person name="Cochrane G."/>
            <person name="Meng A."/>
            <person name="Brown T."/>
            <person name="Cohen L."/>
        </authorList>
    </citation>
    <scope>NUCLEOTIDE SEQUENCE</scope>
    <source>
        <strain evidence="7">CCMP826</strain>
    </source>
</reference>